<dbReference type="InterPro" id="IPR016125">
    <property type="entry name" value="Peptidase_C15-like"/>
</dbReference>
<protein>
    <submittedName>
        <fullName evidence="5">Peptidase C15</fullName>
    </submittedName>
</protein>
<comment type="similarity">
    <text evidence="1">Belongs to the peptidase C15 family.</text>
</comment>
<sequence length="175" mass="19951">MTLLITTFAPWKAHQTTNSSDDLIMLVRDRLPRGTRLVRNLPVHFQLAPTQVLSAIYQYRPTTVICCGMAEQRSRLNLERYAHRAGTRLETALDLSSLTAGLKWSTISHDAGTFVCNALYYDLLDHIRHNNLAVQALFVHIPPLTDYNRQPLRQDFESVLSRLSFKTSLDRRSAA</sequence>
<dbReference type="SUPFAM" id="SSF53182">
    <property type="entry name" value="Pyrrolidone carboxyl peptidase (pyroglutamate aminopeptidase)"/>
    <property type="match status" value="1"/>
</dbReference>
<evidence type="ECO:0000313" key="5">
    <source>
        <dbReference type="EMBL" id="NEV70075.1"/>
    </source>
</evidence>
<proteinExistence type="inferred from homology"/>
<comment type="caution">
    <text evidence="5">The sequence shown here is derived from an EMBL/GenBank/DDBJ whole genome shotgun (WGS) entry which is preliminary data.</text>
</comment>
<keyword evidence="2" id="KW-0645">Protease</keyword>
<keyword evidence="4" id="KW-0788">Thiol protease</keyword>
<dbReference type="AlphaFoldDB" id="A0A0C1Y7W8"/>
<organism evidence="5">
    <name type="scientific">Lyngbya confervoides BDU141951</name>
    <dbReference type="NCBI Taxonomy" id="1574623"/>
    <lineage>
        <taxon>Bacteria</taxon>
        <taxon>Bacillati</taxon>
        <taxon>Cyanobacteriota</taxon>
        <taxon>Cyanophyceae</taxon>
        <taxon>Oscillatoriophycideae</taxon>
        <taxon>Oscillatoriales</taxon>
        <taxon>Microcoleaceae</taxon>
        <taxon>Lyngbya</taxon>
    </lineage>
</organism>
<name>A0A0C1Y7W8_9CYAN</name>
<reference evidence="5" key="3">
    <citation type="submission" date="2020-02" db="EMBL/GenBank/DDBJ databases">
        <authorList>
            <person name="Sarangi A.N."/>
            <person name="Ghosh S."/>
            <person name="Mukherjee M."/>
            <person name="Tripathy S."/>
        </authorList>
    </citation>
    <scope>NUCLEOTIDE SEQUENCE</scope>
    <source>
        <strain evidence="5">BDU141951</strain>
    </source>
</reference>
<dbReference type="GO" id="GO:0008234">
    <property type="term" value="F:cysteine-type peptidase activity"/>
    <property type="evidence" value="ECO:0007669"/>
    <property type="project" value="UniProtKB-KW"/>
</dbReference>
<reference evidence="5" key="2">
    <citation type="journal article" date="2015" name="Genome Announc.">
        <title>Draft Genome Sequence of Filamentous Marine Cyanobacterium Lyngbya confervoides Strain BDU141951.</title>
        <authorList>
            <person name="Chandrababunaidu M.M."/>
            <person name="Sen D."/>
            <person name="Tripathy S."/>
        </authorList>
    </citation>
    <scope>NUCLEOTIDE SEQUENCE</scope>
    <source>
        <strain evidence="5">BDU141951</strain>
    </source>
</reference>
<dbReference type="InterPro" id="IPR036440">
    <property type="entry name" value="Peptidase_C15-like_sf"/>
</dbReference>
<evidence type="ECO:0000256" key="2">
    <source>
        <dbReference type="ARBA" id="ARBA00022670"/>
    </source>
</evidence>
<keyword evidence="3" id="KW-0378">Hydrolase</keyword>
<evidence type="ECO:0000256" key="1">
    <source>
        <dbReference type="ARBA" id="ARBA00006641"/>
    </source>
</evidence>
<dbReference type="EMBL" id="JTHE02000003">
    <property type="protein sequence ID" value="NEV70075.1"/>
    <property type="molecule type" value="Genomic_DNA"/>
</dbReference>
<dbReference type="PANTHER" id="PTHR23402:SF1">
    <property type="entry name" value="PYROGLUTAMYL-PEPTIDASE I"/>
    <property type="match status" value="1"/>
</dbReference>
<evidence type="ECO:0000256" key="4">
    <source>
        <dbReference type="ARBA" id="ARBA00022807"/>
    </source>
</evidence>
<reference evidence="5" key="1">
    <citation type="submission" date="2014-11" db="EMBL/GenBank/DDBJ databases">
        <authorList>
            <person name="Malar M.C."/>
            <person name="Sen D."/>
            <person name="Tripathy S."/>
        </authorList>
    </citation>
    <scope>NUCLEOTIDE SEQUENCE</scope>
    <source>
        <strain evidence="5">BDU141951</strain>
    </source>
</reference>
<dbReference type="Pfam" id="PF01470">
    <property type="entry name" value="Peptidase_C15"/>
    <property type="match status" value="2"/>
</dbReference>
<dbReference type="GO" id="GO:0006508">
    <property type="term" value="P:proteolysis"/>
    <property type="evidence" value="ECO:0007669"/>
    <property type="project" value="UniProtKB-KW"/>
</dbReference>
<gene>
    <name evidence="5" type="ORF">QQ91_023565</name>
</gene>
<evidence type="ECO:0000256" key="3">
    <source>
        <dbReference type="ARBA" id="ARBA00022801"/>
    </source>
</evidence>
<dbReference type="Gene3D" id="3.40.630.20">
    <property type="entry name" value="Peptidase C15, pyroglutamyl peptidase I-like"/>
    <property type="match status" value="2"/>
</dbReference>
<dbReference type="PANTHER" id="PTHR23402">
    <property type="entry name" value="PROTEASE FAMILY C15 PYROGLUTAMYL-PEPTIDASE I-RELATED"/>
    <property type="match status" value="1"/>
</dbReference>
<accession>A0A0C1Y7W8</accession>